<organism evidence="1 2">
    <name type="scientific">Cerrena zonata</name>
    <dbReference type="NCBI Taxonomy" id="2478898"/>
    <lineage>
        <taxon>Eukaryota</taxon>
        <taxon>Fungi</taxon>
        <taxon>Dikarya</taxon>
        <taxon>Basidiomycota</taxon>
        <taxon>Agaricomycotina</taxon>
        <taxon>Agaricomycetes</taxon>
        <taxon>Polyporales</taxon>
        <taxon>Cerrenaceae</taxon>
        <taxon>Cerrena</taxon>
    </lineage>
</organism>
<proteinExistence type="predicted"/>
<reference evidence="1 2" key="1">
    <citation type="submission" date="2022-09" db="EMBL/GenBank/DDBJ databases">
        <authorList>
            <person name="Palmer J.M."/>
        </authorList>
    </citation>
    <scope>NUCLEOTIDE SEQUENCE [LARGE SCALE GENOMIC DNA]</scope>
    <source>
        <strain evidence="1 2">DSM 7382</strain>
    </source>
</reference>
<evidence type="ECO:0000313" key="1">
    <source>
        <dbReference type="EMBL" id="KAK7681783.1"/>
    </source>
</evidence>
<evidence type="ECO:0000313" key="2">
    <source>
        <dbReference type="Proteomes" id="UP001385951"/>
    </source>
</evidence>
<dbReference type="EMBL" id="JASBNA010000039">
    <property type="protein sequence ID" value="KAK7681783.1"/>
    <property type="molecule type" value="Genomic_DNA"/>
</dbReference>
<dbReference type="Proteomes" id="UP001385951">
    <property type="component" value="Unassembled WGS sequence"/>
</dbReference>
<comment type="caution">
    <text evidence="1">The sequence shown here is derived from an EMBL/GenBank/DDBJ whole genome shotgun (WGS) entry which is preliminary data.</text>
</comment>
<protein>
    <submittedName>
        <fullName evidence="1">Uncharacterized protein</fullName>
    </submittedName>
</protein>
<name>A0AAW0FW17_9APHY</name>
<dbReference type="AlphaFoldDB" id="A0AAW0FW17"/>
<keyword evidence="2" id="KW-1185">Reference proteome</keyword>
<accession>A0AAW0FW17</accession>
<sequence length="110" mass="12352">MIPGACSSIVAFFSRTSLVLLDYRSFGRIPPTHMSLVILPSPLISLYHNQLSSSQSLPHHFFHATFTGTSEPKVFRYDSSTNILLVSRLYPHVDCCRNCLYALITSFLSL</sequence>
<gene>
    <name evidence="1" type="ORF">QCA50_015130</name>
</gene>